<dbReference type="EMBL" id="AZBU02000007">
    <property type="protein sequence ID" value="TKR69328.1"/>
    <property type="molecule type" value="Genomic_DNA"/>
</dbReference>
<organism evidence="1 2">
    <name type="scientific">Steinernema carpocapsae</name>
    <name type="common">Entomopathogenic nematode</name>
    <dbReference type="NCBI Taxonomy" id="34508"/>
    <lineage>
        <taxon>Eukaryota</taxon>
        <taxon>Metazoa</taxon>
        <taxon>Ecdysozoa</taxon>
        <taxon>Nematoda</taxon>
        <taxon>Chromadorea</taxon>
        <taxon>Rhabditida</taxon>
        <taxon>Tylenchina</taxon>
        <taxon>Panagrolaimomorpha</taxon>
        <taxon>Strongyloidoidea</taxon>
        <taxon>Steinernematidae</taxon>
        <taxon>Steinernema</taxon>
    </lineage>
</organism>
<proteinExistence type="predicted"/>
<comment type="caution">
    <text evidence="1">The sequence shown here is derived from an EMBL/GenBank/DDBJ whole genome shotgun (WGS) entry which is preliminary data.</text>
</comment>
<reference evidence="1 2" key="1">
    <citation type="journal article" date="2015" name="Genome Biol.">
        <title>Comparative genomics of Steinernema reveals deeply conserved gene regulatory networks.</title>
        <authorList>
            <person name="Dillman A.R."/>
            <person name="Macchietto M."/>
            <person name="Porter C.F."/>
            <person name="Rogers A."/>
            <person name="Williams B."/>
            <person name="Antoshechkin I."/>
            <person name="Lee M.M."/>
            <person name="Goodwin Z."/>
            <person name="Lu X."/>
            <person name="Lewis E.E."/>
            <person name="Goodrich-Blair H."/>
            <person name="Stock S.P."/>
            <person name="Adams B.J."/>
            <person name="Sternberg P.W."/>
            <person name="Mortazavi A."/>
        </authorList>
    </citation>
    <scope>NUCLEOTIDE SEQUENCE [LARGE SCALE GENOMIC DNA]</scope>
    <source>
        <strain evidence="1 2">ALL</strain>
    </source>
</reference>
<evidence type="ECO:0000313" key="2">
    <source>
        <dbReference type="Proteomes" id="UP000298663"/>
    </source>
</evidence>
<protein>
    <submittedName>
        <fullName evidence="1">Uncharacterized protein</fullName>
    </submittedName>
</protein>
<sequence>MRLSYGVTKVHVITLKLGSTPSIRIFSNFEILQMIYYLVANFVHSIEPKNTRNCGQFAVCGTNLSSDDVAKPTGPRRRRNTCKREWCRYRNPLRSIRQLASRSFVTHERTDGCTHFWMHPDAPITHR</sequence>
<dbReference type="Proteomes" id="UP000298663">
    <property type="component" value="Unassembled WGS sequence"/>
</dbReference>
<dbReference type="AlphaFoldDB" id="A0A4U5MIZ8"/>
<evidence type="ECO:0000313" key="1">
    <source>
        <dbReference type="EMBL" id="TKR69328.1"/>
    </source>
</evidence>
<gene>
    <name evidence="1" type="ORF">L596_021504</name>
</gene>
<reference evidence="1 2" key="2">
    <citation type="journal article" date="2019" name="G3 (Bethesda)">
        <title>Hybrid Assembly of the Genome of the Entomopathogenic Nematode Steinernema carpocapsae Identifies the X-Chromosome.</title>
        <authorList>
            <person name="Serra L."/>
            <person name="Macchietto M."/>
            <person name="Macias-Munoz A."/>
            <person name="McGill C.J."/>
            <person name="Rodriguez I.M."/>
            <person name="Rodriguez B."/>
            <person name="Murad R."/>
            <person name="Mortazavi A."/>
        </authorList>
    </citation>
    <scope>NUCLEOTIDE SEQUENCE [LARGE SCALE GENOMIC DNA]</scope>
    <source>
        <strain evidence="1 2">ALL</strain>
    </source>
</reference>
<name>A0A4U5MIZ8_STECR</name>
<accession>A0A4U5MIZ8</accession>
<keyword evidence="2" id="KW-1185">Reference proteome</keyword>